<dbReference type="Pfam" id="PF13377">
    <property type="entry name" value="Peripla_BP_3"/>
    <property type="match status" value="1"/>
</dbReference>
<protein>
    <submittedName>
        <fullName evidence="6">LacI family DNA-binding transcriptional regulator</fullName>
    </submittedName>
</protein>
<evidence type="ECO:0000256" key="2">
    <source>
        <dbReference type="ARBA" id="ARBA00023015"/>
    </source>
</evidence>
<dbReference type="Gene3D" id="1.10.260.40">
    <property type="entry name" value="lambda repressor-like DNA-binding domains"/>
    <property type="match status" value="1"/>
</dbReference>
<keyword evidence="3 6" id="KW-0238">DNA-binding</keyword>
<dbReference type="Gene3D" id="3.40.50.2300">
    <property type="match status" value="2"/>
</dbReference>
<dbReference type="InterPro" id="IPR046335">
    <property type="entry name" value="LacI/GalR-like_sensor"/>
</dbReference>
<dbReference type="InterPro" id="IPR000843">
    <property type="entry name" value="HTH_LacI"/>
</dbReference>
<keyword evidence="7" id="KW-1185">Reference proteome</keyword>
<name>A0A949K5T3_9FIRM</name>
<evidence type="ECO:0000313" key="6">
    <source>
        <dbReference type="EMBL" id="MBU9736393.1"/>
    </source>
</evidence>
<dbReference type="GO" id="GO:0000976">
    <property type="term" value="F:transcription cis-regulatory region binding"/>
    <property type="evidence" value="ECO:0007669"/>
    <property type="project" value="TreeGrafter"/>
</dbReference>
<dbReference type="EMBL" id="JAHQCW010000009">
    <property type="protein sequence ID" value="MBU9736393.1"/>
    <property type="molecule type" value="Genomic_DNA"/>
</dbReference>
<dbReference type="SUPFAM" id="SSF53822">
    <property type="entry name" value="Periplasmic binding protein-like I"/>
    <property type="match status" value="1"/>
</dbReference>
<keyword evidence="1" id="KW-0678">Repressor</keyword>
<evidence type="ECO:0000313" key="7">
    <source>
        <dbReference type="Proteomes" id="UP000712157"/>
    </source>
</evidence>
<keyword evidence="2" id="KW-0805">Transcription regulation</keyword>
<dbReference type="InterPro" id="IPR001387">
    <property type="entry name" value="Cro/C1-type_HTH"/>
</dbReference>
<evidence type="ECO:0000259" key="5">
    <source>
        <dbReference type="PROSITE" id="PS50943"/>
    </source>
</evidence>
<dbReference type="GO" id="GO:0003700">
    <property type="term" value="F:DNA-binding transcription factor activity"/>
    <property type="evidence" value="ECO:0007669"/>
    <property type="project" value="TreeGrafter"/>
</dbReference>
<keyword evidence="4" id="KW-0804">Transcription</keyword>
<evidence type="ECO:0000256" key="3">
    <source>
        <dbReference type="ARBA" id="ARBA00023125"/>
    </source>
</evidence>
<dbReference type="SUPFAM" id="SSF47413">
    <property type="entry name" value="lambda repressor-like DNA-binding domains"/>
    <property type="match status" value="1"/>
</dbReference>
<evidence type="ECO:0000256" key="4">
    <source>
        <dbReference type="ARBA" id="ARBA00023163"/>
    </source>
</evidence>
<dbReference type="InterPro" id="IPR010982">
    <property type="entry name" value="Lambda_DNA-bd_dom_sf"/>
</dbReference>
<dbReference type="AlphaFoldDB" id="A0A949K5T3"/>
<dbReference type="SMART" id="SM00354">
    <property type="entry name" value="HTH_LACI"/>
    <property type="match status" value="1"/>
</dbReference>
<dbReference type="PANTHER" id="PTHR30146:SF148">
    <property type="entry name" value="HTH-TYPE TRANSCRIPTIONAL REPRESSOR PURR-RELATED"/>
    <property type="match status" value="1"/>
</dbReference>
<reference evidence="6" key="1">
    <citation type="submission" date="2021-06" db="EMBL/GenBank/DDBJ databases">
        <title>Description of novel taxa of the family Lachnospiraceae.</title>
        <authorList>
            <person name="Chaplin A.V."/>
            <person name="Sokolova S.R."/>
            <person name="Pikina A.P."/>
            <person name="Korzhanova M."/>
            <person name="Belova V."/>
            <person name="Korostin D."/>
            <person name="Efimov B.A."/>
        </authorList>
    </citation>
    <scope>NUCLEOTIDE SEQUENCE</scope>
    <source>
        <strain evidence="6">ASD5720</strain>
    </source>
</reference>
<gene>
    <name evidence="6" type="ORF">KTH89_07585</name>
</gene>
<dbReference type="Proteomes" id="UP000712157">
    <property type="component" value="Unassembled WGS sequence"/>
</dbReference>
<accession>A0A949K5T3</accession>
<comment type="caution">
    <text evidence="6">The sequence shown here is derived from an EMBL/GenBank/DDBJ whole genome shotgun (WGS) entry which is preliminary data.</text>
</comment>
<proteinExistence type="predicted"/>
<evidence type="ECO:0000256" key="1">
    <source>
        <dbReference type="ARBA" id="ARBA00022491"/>
    </source>
</evidence>
<feature type="domain" description="HTH cro/C1-type" evidence="5">
    <location>
        <begin position="2"/>
        <end position="50"/>
    </location>
</feature>
<dbReference type="PROSITE" id="PS50943">
    <property type="entry name" value="HTH_CROC1"/>
    <property type="match status" value="1"/>
</dbReference>
<dbReference type="InterPro" id="IPR028082">
    <property type="entry name" value="Peripla_BP_I"/>
</dbReference>
<dbReference type="PANTHER" id="PTHR30146">
    <property type="entry name" value="LACI-RELATED TRANSCRIPTIONAL REPRESSOR"/>
    <property type="match status" value="1"/>
</dbReference>
<organism evidence="6 7">
    <name type="scientific">Diplocloster agilis</name>
    <dbReference type="NCBI Taxonomy" id="2850323"/>
    <lineage>
        <taxon>Bacteria</taxon>
        <taxon>Bacillati</taxon>
        <taxon>Bacillota</taxon>
        <taxon>Clostridia</taxon>
        <taxon>Lachnospirales</taxon>
        <taxon>Lachnospiraceae</taxon>
        <taxon>Diplocloster</taxon>
    </lineage>
</organism>
<sequence>MKRKLTIKEIAAELQLSRNTVSKVLSGKSGVSEKTTKLVLDYIGAADDTSSSAAPAKLPFQKGSIMFTYHLENTEYLNNLLAGIERTLKKNGYALVLNIVRDGDDSDITIPPSLYDGSIAGIISFNIFNVPYWEEIIALDIPSVFVDTFANSYLFSGRTDIVATENANSVHEIMDILIKQGRKNFGFVGYTDYCFSIAQRWHAFRDALTLSHLPYHPENCITEDLTRFSVEECISYIKERLTAMERLPDAFLCVNDLHAIELSSALKELNYKIPDQVSVVGFDNLSEAARQFPSITTVDAHSEYLGRQAAHKVLNRIKNPSLPYEFTQYQTDIILRESTRPITN</sequence>
<dbReference type="CDD" id="cd01392">
    <property type="entry name" value="HTH_LacI"/>
    <property type="match status" value="1"/>
</dbReference>
<dbReference type="RefSeq" id="WP_238721257.1">
    <property type="nucleotide sequence ID" value="NZ_JAHQCW010000009.1"/>
</dbReference>